<keyword evidence="2" id="KW-0732">Signal</keyword>
<evidence type="ECO:0000256" key="2">
    <source>
        <dbReference type="SAM" id="SignalP"/>
    </source>
</evidence>
<protein>
    <recommendedName>
        <fullName evidence="5">Peptidoglycan binding domain-containing protein</fullName>
    </recommendedName>
</protein>
<sequence length="269" mass="27299">MTTRLAHSAFGAALLIWAVAAAADEGGNGGLVISTLPAEPLQPLTMNEVIEASQPTAAPDQPTPDLPAPDRIAAALPAPDAPRRAGLPEPSIILGDLAVLMTTAERGPLGTPRPAREAIRQRDPAMFRRLLTQGAFDPDEAQVTAAVQTELGQMGCYGGGIDGSWGAGSASALARYFQALGSAEAATAPDLSLFRTIAGNEAVTCPEVRVAAPTTRTPATQASRNPSRGGGGGQAAAANTAPRQEPSAAQPASGPPRINPGLMGSGMFR</sequence>
<feature type="region of interest" description="Disordered" evidence="1">
    <location>
        <begin position="53"/>
        <end position="72"/>
    </location>
</feature>
<dbReference type="STRING" id="34002.SAMN04489859_102424"/>
<evidence type="ECO:0000313" key="3">
    <source>
        <dbReference type="EMBL" id="SEN95665.1"/>
    </source>
</evidence>
<feature type="compositionally biased region" description="Low complexity" evidence="1">
    <location>
        <begin position="208"/>
        <end position="227"/>
    </location>
</feature>
<evidence type="ECO:0008006" key="5">
    <source>
        <dbReference type="Google" id="ProtNLM"/>
    </source>
</evidence>
<gene>
    <name evidence="3" type="ORF">SAMN04489859_102424</name>
</gene>
<feature type="signal peptide" evidence="2">
    <location>
        <begin position="1"/>
        <end position="22"/>
    </location>
</feature>
<evidence type="ECO:0000256" key="1">
    <source>
        <dbReference type="SAM" id="MobiDB-lite"/>
    </source>
</evidence>
<dbReference type="AlphaFoldDB" id="A0A1H8KS18"/>
<name>A0A1H8KS18_9RHOB</name>
<feature type="compositionally biased region" description="Low complexity" evidence="1">
    <location>
        <begin position="235"/>
        <end position="244"/>
    </location>
</feature>
<dbReference type="Proteomes" id="UP000199054">
    <property type="component" value="Unassembled WGS sequence"/>
</dbReference>
<accession>A0A1H8KS18</accession>
<proteinExistence type="predicted"/>
<evidence type="ECO:0000313" key="4">
    <source>
        <dbReference type="Proteomes" id="UP000199054"/>
    </source>
</evidence>
<reference evidence="3 4" key="1">
    <citation type="submission" date="2016-10" db="EMBL/GenBank/DDBJ databases">
        <authorList>
            <person name="de Groot N.N."/>
        </authorList>
    </citation>
    <scope>NUCLEOTIDE SEQUENCE [LARGE SCALE GENOMIC DNA]</scope>
    <source>
        <strain evidence="3 4">DSM 8512</strain>
    </source>
</reference>
<organism evidence="3 4">
    <name type="scientific">Paracoccus alcaliphilus</name>
    <dbReference type="NCBI Taxonomy" id="34002"/>
    <lineage>
        <taxon>Bacteria</taxon>
        <taxon>Pseudomonadati</taxon>
        <taxon>Pseudomonadota</taxon>
        <taxon>Alphaproteobacteria</taxon>
        <taxon>Rhodobacterales</taxon>
        <taxon>Paracoccaceae</taxon>
        <taxon>Paracoccus</taxon>
    </lineage>
</organism>
<feature type="chain" id="PRO_5011668970" description="Peptidoglycan binding domain-containing protein" evidence="2">
    <location>
        <begin position="23"/>
        <end position="269"/>
    </location>
</feature>
<dbReference type="EMBL" id="FODE01000024">
    <property type="protein sequence ID" value="SEN95665.1"/>
    <property type="molecule type" value="Genomic_DNA"/>
</dbReference>
<feature type="region of interest" description="Disordered" evidence="1">
    <location>
        <begin position="208"/>
        <end position="269"/>
    </location>
</feature>
<keyword evidence="4" id="KW-1185">Reference proteome</keyword>